<feature type="transmembrane region" description="Helical" evidence="1">
    <location>
        <begin position="138"/>
        <end position="155"/>
    </location>
</feature>
<feature type="transmembrane region" description="Helical" evidence="1">
    <location>
        <begin position="241"/>
        <end position="258"/>
    </location>
</feature>
<keyword evidence="3" id="KW-1185">Reference proteome</keyword>
<feature type="transmembrane region" description="Helical" evidence="1">
    <location>
        <begin position="34"/>
        <end position="52"/>
    </location>
</feature>
<reference evidence="2 3" key="1">
    <citation type="submission" date="2021-08" db="EMBL/GenBank/DDBJ databases">
        <title>Comparative Genomics Analysis of the Genus Qipengyuania Reveals Extensive Genetic Diversity and Metabolic Versatility, Including the Description of Fifteen Novel Species.</title>
        <authorList>
            <person name="Liu Y."/>
        </authorList>
    </citation>
    <scope>NUCLEOTIDE SEQUENCE [LARGE SCALE GENOMIC DNA]</scope>
    <source>
        <strain evidence="2 3">1XM2-8</strain>
    </source>
</reference>
<feature type="transmembrane region" description="Helical" evidence="1">
    <location>
        <begin position="175"/>
        <end position="196"/>
    </location>
</feature>
<evidence type="ECO:0000313" key="2">
    <source>
        <dbReference type="EMBL" id="QZD86653.1"/>
    </source>
</evidence>
<keyword evidence="1" id="KW-0812">Transmembrane</keyword>
<proteinExistence type="predicted"/>
<evidence type="ECO:0000256" key="1">
    <source>
        <dbReference type="SAM" id="Phobius"/>
    </source>
</evidence>
<feature type="transmembrane region" description="Helical" evidence="1">
    <location>
        <begin position="7"/>
        <end position="28"/>
    </location>
</feature>
<gene>
    <name evidence="2" type="ORF">K3166_10595</name>
</gene>
<name>A0ABX8ZFY9_9SPHN</name>
<protein>
    <submittedName>
        <fullName evidence="2">Uncharacterized protein</fullName>
    </submittedName>
</protein>
<dbReference type="EMBL" id="CP081297">
    <property type="protein sequence ID" value="QZD86653.1"/>
    <property type="molecule type" value="Genomic_DNA"/>
</dbReference>
<evidence type="ECO:0000313" key="3">
    <source>
        <dbReference type="Proteomes" id="UP000824280"/>
    </source>
</evidence>
<keyword evidence="1" id="KW-0472">Membrane</keyword>
<feature type="transmembrane region" description="Helical" evidence="1">
    <location>
        <begin position="101"/>
        <end position="126"/>
    </location>
</feature>
<sequence>MPYKYGHYFVGFVLLVTVTGFWASYFTMIGNVPLAFHVHAVTATSWLLLLFVQSLAIHRRMNTFHKTLGKASFALFPLLIVGFVMIINVSAARFATLESPFIAVLGPAFGIGMAIAITAYLTLFYLALRNRRNIKLHAGYMLATPMILFESPFSRLMDQAFPWMNVIGSEGPRQVLDTIAISDAMVATFAMALYFLDRKNGAPWLVATFFVILQAVVMWFAPDMAGLDGLFAAYSQIPPSLTVLLGLIAGGLAGYLGWTRGLSPARAPAKASPA</sequence>
<dbReference type="RefSeq" id="WP_221422197.1">
    <property type="nucleotide sequence ID" value="NZ_CP081297.1"/>
</dbReference>
<accession>A0ABX8ZFY9</accession>
<feature type="transmembrane region" description="Helical" evidence="1">
    <location>
        <begin position="203"/>
        <end position="221"/>
    </location>
</feature>
<feature type="transmembrane region" description="Helical" evidence="1">
    <location>
        <begin position="73"/>
        <end position="95"/>
    </location>
</feature>
<keyword evidence="1" id="KW-1133">Transmembrane helix</keyword>
<dbReference type="Proteomes" id="UP000824280">
    <property type="component" value="Chromosome"/>
</dbReference>
<organism evidence="2 3">
    <name type="scientific">Qipengyuania psychrotolerans</name>
    <dbReference type="NCBI Taxonomy" id="2867238"/>
    <lineage>
        <taxon>Bacteria</taxon>
        <taxon>Pseudomonadati</taxon>
        <taxon>Pseudomonadota</taxon>
        <taxon>Alphaproteobacteria</taxon>
        <taxon>Sphingomonadales</taxon>
        <taxon>Erythrobacteraceae</taxon>
        <taxon>Qipengyuania</taxon>
    </lineage>
</organism>